<evidence type="ECO:0000256" key="2">
    <source>
        <dbReference type="ARBA" id="ARBA00022475"/>
    </source>
</evidence>
<dbReference type="EMBL" id="JAGQDG010000005">
    <property type="protein sequence ID" value="MBQ0936339.1"/>
    <property type="molecule type" value="Genomic_DNA"/>
</dbReference>
<dbReference type="InterPro" id="IPR051542">
    <property type="entry name" value="Hydrogenase_cytochrome"/>
</dbReference>
<reference evidence="8 9" key="1">
    <citation type="submission" date="2021-04" db="EMBL/GenBank/DDBJ databases">
        <title>The genome sequence of type strain Ideonella paludis KCTC 32238.</title>
        <authorList>
            <person name="Liu Y."/>
        </authorList>
    </citation>
    <scope>NUCLEOTIDE SEQUENCE [LARGE SCALE GENOMIC DNA]</scope>
    <source>
        <strain evidence="8 9">KCTC 32238</strain>
    </source>
</reference>
<dbReference type="Proteomes" id="UP000672097">
    <property type="component" value="Unassembled WGS sequence"/>
</dbReference>
<keyword evidence="5 6" id="KW-0472">Membrane</keyword>
<feature type="transmembrane region" description="Helical" evidence="6">
    <location>
        <begin position="105"/>
        <end position="126"/>
    </location>
</feature>
<feature type="transmembrane region" description="Helical" evidence="6">
    <location>
        <begin position="185"/>
        <end position="207"/>
    </location>
</feature>
<feature type="transmembrane region" description="Helical" evidence="6">
    <location>
        <begin position="146"/>
        <end position="164"/>
    </location>
</feature>
<dbReference type="Pfam" id="PF01292">
    <property type="entry name" value="Ni_hydr_CYTB"/>
    <property type="match status" value="1"/>
</dbReference>
<evidence type="ECO:0000256" key="5">
    <source>
        <dbReference type="ARBA" id="ARBA00023136"/>
    </source>
</evidence>
<dbReference type="Gene3D" id="1.20.950.20">
    <property type="entry name" value="Transmembrane di-heme cytochromes, Chain C"/>
    <property type="match status" value="1"/>
</dbReference>
<evidence type="ECO:0000256" key="4">
    <source>
        <dbReference type="ARBA" id="ARBA00022989"/>
    </source>
</evidence>
<evidence type="ECO:0000256" key="1">
    <source>
        <dbReference type="ARBA" id="ARBA00004651"/>
    </source>
</evidence>
<accession>A0ABS5DYW6</accession>
<dbReference type="SUPFAM" id="SSF81342">
    <property type="entry name" value="Transmembrane di-heme cytochromes"/>
    <property type="match status" value="1"/>
</dbReference>
<dbReference type="InterPro" id="IPR011577">
    <property type="entry name" value="Cyt_b561_bac/Ni-Hgenase"/>
</dbReference>
<keyword evidence="2" id="KW-1003">Cell membrane</keyword>
<dbReference type="PANTHER" id="PTHR30485">
    <property type="entry name" value="NI/FE-HYDROGENASE 1 B-TYPE CYTOCHROME SUBUNIT"/>
    <property type="match status" value="1"/>
</dbReference>
<feature type="transmembrane region" description="Helical" evidence="6">
    <location>
        <begin position="21"/>
        <end position="38"/>
    </location>
</feature>
<sequence>MEMNMTEKAAPRILVWDWPTRVFHWLMVLCFTGAWLTSESERLQLVHITLGYTMAGLVAFRVVWGLMGTRYARFTSFVRGPAAAVSYVKGVVAREPQHHVGHNPAGAYAVLGLLALGAGVTLTGWLNDSGDAPHWLEEAHELLATGMLALVAVHVLGVVVGSLAHRENLVRAMFTGRKQGSPEQAIRSAWATVAALMLCAVLGWWAWQWQHAPSASGAPGVVPSAAAPGTVGAWLTALKKHDDDDGDDD</sequence>
<evidence type="ECO:0000259" key="7">
    <source>
        <dbReference type="Pfam" id="PF01292"/>
    </source>
</evidence>
<comment type="caution">
    <text evidence="8">The sequence shown here is derived from an EMBL/GenBank/DDBJ whole genome shotgun (WGS) entry which is preliminary data.</text>
</comment>
<proteinExistence type="predicted"/>
<evidence type="ECO:0000256" key="3">
    <source>
        <dbReference type="ARBA" id="ARBA00022692"/>
    </source>
</evidence>
<feature type="domain" description="Cytochrome b561 bacterial/Ni-hydrogenase" evidence="7">
    <location>
        <begin position="15"/>
        <end position="176"/>
    </location>
</feature>
<protein>
    <submittedName>
        <fullName evidence="8">Cytochrome b/b6 domain-containing protein</fullName>
    </submittedName>
</protein>
<gene>
    <name evidence="8" type="ORF">KAK11_13445</name>
</gene>
<comment type="subcellular location">
    <subcellularLocation>
        <location evidence="1">Cell membrane</location>
        <topology evidence="1">Multi-pass membrane protein</topology>
    </subcellularLocation>
</comment>
<dbReference type="InterPro" id="IPR016174">
    <property type="entry name" value="Di-haem_cyt_TM"/>
</dbReference>
<evidence type="ECO:0000313" key="9">
    <source>
        <dbReference type="Proteomes" id="UP000672097"/>
    </source>
</evidence>
<keyword evidence="4 6" id="KW-1133">Transmembrane helix</keyword>
<evidence type="ECO:0000313" key="8">
    <source>
        <dbReference type="EMBL" id="MBQ0936339.1"/>
    </source>
</evidence>
<keyword evidence="9" id="KW-1185">Reference proteome</keyword>
<feature type="transmembrane region" description="Helical" evidence="6">
    <location>
        <begin position="44"/>
        <end position="64"/>
    </location>
</feature>
<organism evidence="8 9">
    <name type="scientific">Ideonella paludis</name>
    <dbReference type="NCBI Taxonomy" id="1233411"/>
    <lineage>
        <taxon>Bacteria</taxon>
        <taxon>Pseudomonadati</taxon>
        <taxon>Pseudomonadota</taxon>
        <taxon>Betaproteobacteria</taxon>
        <taxon>Burkholderiales</taxon>
        <taxon>Sphaerotilaceae</taxon>
        <taxon>Ideonella</taxon>
    </lineage>
</organism>
<dbReference type="PANTHER" id="PTHR30485:SF2">
    <property type="entry name" value="BLL0597 PROTEIN"/>
    <property type="match status" value="1"/>
</dbReference>
<keyword evidence="3 6" id="KW-0812">Transmembrane</keyword>
<evidence type="ECO:0000256" key="6">
    <source>
        <dbReference type="SAM" id="Phobius"/>
    </source>
</evidence>
<name>A0ABS5DYW6_9BURK</name>